<evidence type="ECO:0000256" key="13">
    <source>
        <dbReference type="ARBA" id="ARBA00023204"/>
    </source>
</evidence>
<evidence type="ECO:0000256" key="1">
    <source>
        <dbReference type="ARBA" id="ARBA00022485"/>
    </source>
</evidence>
<comment type="cofactor">
    <cofactor evidence="14">
        <name>Mg(2+)</name>
        <dbReference type="ChEBI" id="CHEBI:18420"/>
    </cofactor>
</comment>
<accession>A0A3R9F5B5</accession>
<dbReference type="FunFam" id="3.90.320.10:FF:000006">
    <property type="entry name" value="ATP-dependent helicase/deoxyribonuclease subunit B"/>
    <property type="match status" value="1"/>
</dbReference>
<keyword evidence="1 14" id="KW-0004">4Fe-4S</keyword>
<keyword evidence="6 14" id="KW-0378">Hydrolase</keyword>
<gene>
    <name evidence="14 16" type="primary">addB</name>
    <name evidence="16" type="ORF">EJA10_01370</name>
</gene>
<dbReference type="GO" id="GO:0051539">
    <property type="term" value="F:4 iron, 4 sulfur cluster binding"/>
    <property type="evidence" value="ECO:0007669"/>
    <property type="project" value="UniProtKB-KW"/>
</dbReference>
<evidence type="ECO:0000256" key="9">
    <source>
        <dbReference type="ARBA" id="ARBA00022840"/>
    </source>
</evidence>
<feature type="binding site" evidence="14">
    <location>
        <position position="1120"/>
    </location>
    <ligand>
        <name>[4Fe-4S] cluster</name>
        <dbReference type="ChEBI" id="CHEBI:49883"/>
    </ligand>
</feature>
<comment type="similarity">
    <text evidence="14">Belongs to the helicase family. AddB/RexB type 1 subfamily.</text>
</comment>
<dbReference type="GO" id="GO:0046872">
    <property type="term" value="F:metal ion binding"/>
    <property type="evidence" value="ECO:0007669"/>
    <property type="project" value="UniProtKB-KW"/>
</dbReference>
<dbReference type="Pfam" id="PF12705">
    <property type="entry name" value="PDDEXK_1"/>
    <property type="match status" value="1"/>
</dbReference>
<keyword evidence="5 14" id="KW-0227">DNA damage</keyword>
<feature type="binding site" evidence="14">
    <location>
        <position position="1126"/>
    </location>
    <ligand>
        <name>[4Fe-4S] cluster</name>
        <dbReference type="ChEBI" id="CHEBI:49883"/>
    </ligand>
</feature>
<evidence type="ECO:0000256" key="8">
    <source>
        <dbReference type="ARBA" id="ARBA00022839"/>
    </source>
</evidence>
<dbReference type="PANTHER" id="PTHR30591:SF1">
    <property type="entry name" value="RECBCD ENZYME SUBUNIT RECC"/>
    <property type="match status" value="1"/>
</dbReference>
<feature type="domain" description="UvrD-like helicase C-terminal" evidence="15">
    <location>
        <begin position="276"/>
        <end position="581"/>
    </location>
</feature>
<evidence type="ECO:0000313" key="16">
    <source>
        <dbReference type="EMBL" id="RSD29326.1"/>
    </source>
</evidence>
<dbReference type="GO" id="GO:0003690">
    <property type="term" value="F:double-stranded DNA binding"/>
    <property type="evidence" value="ECO:0007669"/>
    <property type="project" value="UniProtKB-UniRule"/>
</dbReference>
<dbReference type="GO" id="GO:0004386">
    <property type="term" value="F:helicase activity"/>
    <property type="evidence" value="ECO:0007669"/>
    <property type="project" value="UniProtKB-KW"/>
</dbReference>
<evidence type="ECO:0000256" key="3">
    <source>
        <dbReference type="ARBA" id="ARBA00022723"/>
    </source>
</evidence>
<keyword evidence="4 14" id="KW-0547">Nucleotide-binding</keyword>
<comment type="function">
    <text evidence="14">The heterodimer acts as both an ATP-dependent DNA helicase and an ATP-dependent, dual-direction single-stranded exonuclease. Recognizes the chi site generating a DNA molecule suitable for the initiation of homologous recombination. The AddB subunit has 5' -&gt; 3' nuclease activity but not helicase activity.</text>
</comment>
<evidence type="ECO:0000256" key="6">
    <source>
        <dbReference type="ARBA" id="ARBA00022801"/>
    </source>
</evidence>
<evidence type="ECO:0000256" key="5">
    <source>
        <dbReference type="ARBA" id="ARBA00022763"/>
    </source>
</evidence>
<dbReference type="NCBIfam" id="TIGR02773">
    <property type="entry name" value="addB_Gpos"/>
    <property type="match status" value="1"/>
</dbReference>
<dbReference type="EC" id="3.1.-.-" evidence="14"/>
<keyword evidence="10 14" id="KW-0408">Iron</keyword>
<evidence type="ECO:0000256" key="10">
    <source>
        <dbReference type="ARBA" id="ARBA00023004"/>
    </source>
</evidence>
<comment type="cofactor">
    <cofactor evidence="14">
        <name>[4Fe-4S] cluster</name>
        <dbReference type="ChEBI" id="CHEBI:49883"/>
    </cofactor>
    <text evidence="14">Binds 1 [4Fe-4S] cluster.</text>
</comment>
<keyword evidence="9 14" id="KW-0067">ATP-binding</keyword>
<dbReference type="RefSeq" id="WP_125478198.1">
    <property type="nucleotide sequence ID" value="NZ_RSFW01000002.1"/>
</dbReference>
<dbReference type="Gene3D" id="6.10.140.1030">
    <property type="match status" value="1"/>
</dbReference>
<evidence type="ECO:0000259" key="15">
    <source>
        <dbReference type="PROSITE" id="PS51217"/>
    </source>
</evidence>
<dbReference type="GO" id="GO:0008409">
    <property type="term" value="F:5'-3' exonuclease activity"/>
    <property type="evidence" value="ECO:0007669"/>
    <property type="project" value="UniProtKB-UniRule"/>
</dbReference>
<dbReference type="InterPro" id="IPR014017">
    <property type="entry name" value="DNA_helicase_UvrD-like_C"/>
</dbReference>
<dbReference type="PANTHER" id="PTHR30591">
    <property type="entry name" value="RECBCD ENZYME SUBUNIT RECC"/>
    <property type="match status" value="1"/>
</dbReference>
<dbReference type="OrthoDB" id="9758506at2"/>
<dbReference type="Gene3D" id="3.40.50.300">
    <property type="entry name" value="P-loop containing nucleotide triphosphate hydrolases"/>
    <property type="match status" value="3"/>
</dbReference>
<dbReference type="InterPro" id="IPR049035">
    <property type="entry name" value="ADDB_N"/>
</dbReference>
<dbReference type="GO" id="GO:0000724">
    <property type="term" value="P:double-strand break repair via homologous recombination"/>
    <property type="evidence" value="ECO:0007669"/>
    <property type="project" value="UniProtKB-UniRule"/>
</dbReference>
<comment type="subunit">
    <text evidence="14">Heterodimer of AddA and AddB.</text>
</comment>
<dbReference type="AlphaFoldDB" id="A0A3R9F5B5"/>
<keyword evidence="11 14" id="KW-0411">Iron-sulfur</keyword>
<dbReference type="PROSITE" id="PS51217">
    <property type="entry name" value="UVRD_HELICASE_CTER"/>
    <property type="match status" value="1"/>
</dbReference>
<dbReference type="Gene3D" id="3.90.320.10">
    <property type="match status" value="1"/>
</dbReference>
<dbReference type="EMBL" id="RSFW01000002">
    <property type="protein sequence ID" value="RSD29326.1"/>
    <property type="molecule type" value="Genomic_DNA"/>
</dbReference>
<comment type="miscellaneous">
    <text evidence="14">Despite having conserved helicase domains, this subunit does not have helicase activity.</text>
</comment>
<dbReference type="Proteomes" id="UP000279911">
    <property type="component" value="Unassembled WGS sequence"/>
</dbReference>
<evidence type="ECO:0000256" key="7">
    <source>
        <dbReference type="ARBA" id="ARBA00022806"/>
    </source>
</evidence>
<evidence type="ECO:0000256" key="14">
    <source>
        <dbReference type="HAMAP-Rule" id="MF_01452"/>
    </source>
</evidence>
<dbReference type="GO" id="GO:0005524">
    <property type="term" value="F:ATP binding"/>
    <property type="evidence" value="ECO:0007669"/>
    <property type="project" value="UniProtKB-UniRule"/>
</dbReference>
<evidence type="ECO:0000256" key="4">
    <source>
        <dbReference type="ARBA" id="ARBA00022741"/>
    </source>
</evidence>
<dbReference type="InterPro" id="IPR011604">
    <property type="entry name" value="PDDEXK-like_dom_sf"/>
</dbReference>
<keyword evidence="12 14" id="KW-0238">DNA-binding</keyword>
<dbReference type="InterPro" id="IPR038726">
    <property type="entry name" value="PDDEXK_AddAB-type"/>
</dbReference>
<dbReference type="Pfam" id="PF21445">
    <property type="entry name" value="ADDB_N"/>
    <property type="match status" value="1"/>
</dbReference>
<feature type="binding site" evidence="14">
    <location>
        <position position="797"/>
    </location>
    <ligand>
        <name>[4Fe-4S] cluster</name>
        <dbReference type="ChEBI" id="CHEBI:49883"/>
    </ligand>
</feature>
<proteinExistence type="inferred from homology"/>
<dbReference type="HAMAP" id="MF_01452">
    <property type="entry name" value="AddB_type1"/>
    <property type="match status" value="1"/>
</dbReference>
<reference evidence="17" key="1">
    <citation type="submission" date="2018-12" db="EMBL/GenBank/DDBJ databases">
        <title>Bacillus chawlae sp. nov., Bacillus glennii sp. nov., and Bacillus saganii sp. nov. Isolated from the Vehicle Assembly Building at Kennedy Space Center where the Viking Spacecraft were Assembled.</title>
        <authorList>
            <person name="Seuylemezian A."/>
            <person name="Vaishampayan P."/>
        </authorList>
    </citation>
    <scope>NUCLEOTIDE SEQUENCE [LARGE SCALE GENOMIC DNA]</scope>
    <source>
        <strain evidence="17">DSM 13966</strain>
    </source>
</reference>
<evidence type="ECO:0000313" key="17">
    <source>
        <dbReference type="Proteomes" id="UP000279911"/>
    </source>
</evidence>
<sequence>MSVRLVLGRSGSGKTEMIINEIKDRLIEDPQGDPVVYLVPEQMSFLSEYRLSTDPDLGGMIRAQVYSFPRLAWRILQETGGYTRHHLDSVGISMMIRKIIEDKKEDLKIFQKAADKNGFIQQMEQMLIEFKRYAINPDELAGKMEDGSGGNKALKDKIHDLELVYRQFEDELFGKYIDSEDYFRLLAEKVPASQYLKNAEIYIDGFYSFTPLEMMIIDQLIATCRRVTIAIPADRNYAGEQPDELNLFRVTADTCSTLNDLIKTRGYDQEEDVVLTEQRRWQDESLRHLENEFDSRPAVKYIGESSIHIAQAANRRAELEGVARKILGLARNHGYRYRDMAVLMRGSDYREVLETIFDDYGLPYFIDQKRNMLHHPLIELVRSSLETVLGNWRYEPIFRAVKTDLLFPEGSNLNKMREQMDVLENYVLAYGIQGDKWTKKDRWKYKRIRGLEFDGLAQTDAEKQMEQELNDLRHLITSPLQRLARRLKRADTGRKLSEAVYLFIEELDIPAKLEAWRMAAEQEGRLVEAREHEQAWDGVINLLDQFVEMLGESKVAPKQFVSILDAGFESLRFSLVPPAIDQVLVADLEKTRLADVKVAFVIGVNEGVLPAKMNEEGIFADDDRELLQSKGIKLAPGSRTKLLDENFIAYKAFVTPSEKLFISYPIANEEGKALMPSSFIKRIADLFPEHQTHVFLPDPSELPEQEQLEYAAGENVALSYLTSQLQLKKRNYPVYDFWWDVYDYYLNNHRWADTARMVLSSLFYENRTKQLSEAVTKELYGEQIEASVSRMELFNSCPFSHYVQHGLKLRDRQIFRLEAPDIGDLFHAALKEIAETVMQQNLSWAQLTRAQAEELARNAVQKLAPRLQNEILLSSNRHHYIRQKLQNIISRASLVLSEHAKVSGFSPVGLELGFGRQGQLPPLAFSLKNGTRMELMGRIDRVDKAEDDHGVYLRVVDYKSSVKDVNLTEVYYGVALQMLTYLDIIITHSPLLVGKPADPAGVLYFHVHNPIVNASKMLTLEEIEEEILKRFKMNGLLLNDENVIRLMDQGLDSGSSQIISAGFKKDGSLLKSSKVASKEDFDHLRQFVRNKYVETGNRIVSGIVDVAPYKLKDRAPCTFCSFKPVCQFDQGVESNDFRKLPVIKKEDLLEALRQDENLKAKDGLSVNSGRLEELKKMDLFTTIGEEEEDLG</sequence>
<organism evidence="16 17">
    <name type="scientific">Mesobacillus subterraneus</name>
    <dbReference type="NCBI Taxonomy" id="285983"/>
    <lineage>
        <taxon>Bacteria</taxon>
        <taxon>Bacillati</taxon>
        <taxon>Bacillota</taxon>
        <taxon>Bacilli</taxon>
        <taxon>Bacillales</taxon>
        <taxon>Bacillaceae</taxon>
        <taxon>Mesobacillus</taxon>
    </lineage>
</organism>
<evidence type="ECO:0000256" key="12">
    <source>
        <dbReference type="ARBA" id="ARBA00023125"/>
    </source>
</evidence>
<keyword evidence="13 14" id="KW-0234">DNA repair</keyword>
<dbReference type="InterPro" id="IPR014140">
    <property type="entry name" value="DNA_helicase_suAddB"/>
</dbReference>
<name>A0A3R9F5B5_9BACI</name>
<evidence type="ECO:0000256" key="11">
    <source>
        <dbReference type="ARBA" id="ARBA00023014"/>
    </source>
</evidence>
<feature type="binding site" evidence="14">
    <location>
        <position position="1117"/>
    </location>
    <ligand>
        <name>[4Fe-4S] cluster</name>
        <dbReference type="ChEBI" id="CHEBI:49883"/>
    </ligand>
</feature>
<keyword evidence="8 14" id="KW-0269">Exonuclease</keyword>
<protein>
    <recommendedName>
        <fullName evidence="14">ATP-dependent helicase/deoxyribonuclease subunit B</fullName>
        <ecNumber evidence="14">3.1.-.-</ecNumber>
    </recommendedName>
    <alternativeName>
        <fullName evidence="14">ATP-dependent helicase/nuclease subunit AddB</fullName>
    </alternativeName>
</protein>
<keyword evidence="7 14" id="KW-0347">Helicase</keyword>
<evidence type="ECO:0000256" key="2">
    <source>
        <dbReference type="ARBA" id="ARBA00022722"/>
    </source>
</evidence>
<dbReference type="InterPro" id="IPR027417">
    <property type="entry name" value="P-loop_NTPase"/>
</dbReference>
<comment type="caution">
    <text evidence="16">The sequence shown here is derived from an EMBL/GenBank/DDBJ whole genome shotgun (WGS) entry which is preliminary data.</text>
</comment>
<dbReference type="SUPFAM" id="SSF52540">
    <property type="entry name" value="P-loop containing nucleoside triphosphate hydrolases"/>
    <property type="match status" value="1"/>
</dbReference>
<keyword evidence="2 14" id="KW-0540">Nuclease</keyword>
<keyword evidence="3 14" id="KW-0479">Metal-binding</keyword>